<feature type="compositionally biased region" description="Polar residues" evidence="6">
    <location>
        <begin position="625"/>
        <end position="641"/>
    </location>
</feature>
<evidence type="ECO:0000256" key="3">
    <source>
        <dbReference type="ARBA" id="ARBA00022692"/>
    </source>
</evidence>
<evidence type="ECO:0000256" key="4">
    <source>
        <dbReference type="ARBA" id="ARBA00022989"/>
    </source>
</evidence>
<evidence type="ECO:0000256" key="2">
    <source>
        <dbReference type="ARBA" id="ARBA00006582"/>
    </source>
</evidence>
<feature type="region of interest" description="Disordered" evidence="6">
    <location>
        <begin position="74"/>
        <end position="241"/>
    </location>
</feature>
<feature type="compositionally biased region" description="Polar residues" evidence="6">
    <location>
        <begin position="378"/>
        <end position="400"/>
    </location>
</feature>
<dbReference type="PANTHER" id="PTHR23319:SF4">
    <property type="entry name" value="GRAM DOMAIN CONTAINING 1B, ISOFORM E"/>
    <property type="match status" value="1"/>
</dbReference>
<dbReference type="CDD" id="cd13220">
    <property type="entry name" value="PH-GRAM_GRAMDC"/>
    <property type="match status" value="1"/>
</dbReference>
<evidence type="ECO:0000256" key="6">
    <source>
        <dbReference type="SAM" id="MobiDB-lite"/>
    </source>
</evidence>
<dbReference type="EMBL" id="LN483142">
    <property type="protein sequence ID" value="CED83409.1"/>
    <property type="molecule type" value="Genomic_DNA"/>
</dbReference>
<proteinExistence type="inferred from homology"/>
<dbReference type="GO" id="GO:0005789">
    <property type="term" value="C:endoplasmic reticulum membrane"/>
    <property type="evidence" value="ECO:0007669"/>
    <property type="project" value="TreeGrafter"/>
</dbReference>
<dbReference type="GO" id="GO:0120015">
    <property type="term" value="F:sterol transfer activity"/>
    <property type="evidence" value="ECO:0007669"/>
    <property type="project" value="TreeGrafter"/>
</dbReference>
<reference evidence="8" key="1">
    <citation type="submission" date="2014-08" db="EMBL/GenBank/DDBJ databases">
        <authorList>
            <person name="Sharma Rahul"/>
            <person name="Thines Marco"/>
        </authorList>
    </citation>
    <scope>NUCLEOTIDE SEQUENCE</scope>
</reference>
<keyword evidence="4" id="KW-1133">Transmembrane helix</keyword>
<evidence type="ECO:0000256" key="1">
    <source>
        <dbReference type="ARBA" id="ARBA00004167"/>
    </source>
</evidence>
<feature type="region of interest" description="Disordered" evidence="6">
    <location>
        <begin position="1"/>
        <end position="25"/>
    </location>
</feature>
<keyword evidence="3" id="KW-0812">Transmembrane</keyword>
<dbReference type="Gene3D" id="2.30.29.30">
    <property type="entry name" value="Pleckstrin-homology domain (PH domain)/Phosphotyrosine-binding domain (PTB)"/>
    <property type="match status" value="1"/>
</dbReference>
<dbReference type="Pfam" id="PF02893">
    <property type="entry name" value="GRAM"/>
    <property type="match status" value="1"/>
</dbReference>
<dbReference type="SMART" id="SM00568">
    <property type="entry name" value="GRAM"/>
    <property type="match status" value="1"/>
</dbReference>
<comment type="similarity">
    <text evidence="2">Belongs to the YSP2 family.</text>
</comment>
<dbReference type="GO" id="GO:0032366">
    <property type="term" value="P:intracellular sterol transport"/>
    <property type="evidence" value="ECO:0007669"/>
    <property type="project" value="TreeGrafter"/>
</dbReference>
<feature type="compositionally biased region" description="Low complexity" evidence="6">
    <location>
        <begin position="642"/>
        <end position="661"/>
    </location>
</feature>
<evidence type="ECO:0000313" key="8">
    <source>
        <dbReference type="EMBL" id="CED83409.1"/>
    </source>
</evidence>
<dbReference type="Pfam" id="PF16016">
    <property type="entry name" value="VASt"/>
    <property type="match status" value="1"/>
</dbReference>
<dbReference type="PROSITE" id="PS51778">
    <property type="entry name" value="VAST"/>
    <property type="match status" value="1"/>
</dbReference>
<organism evidence="8">
    <name type="scientific">Phaffia rhodozyma</name>
    <name type="common">Yeast</name>
    <name type="synonym">Xanthophyllomyces dendrorhous</name>
    <dbReference type="NCBI Taxonomy" id="264483"/>
    <lineage>
        <taxon>Eukaryota</taxon>
        <taxon>Fungi</taxon>
        <taxon>Dikarya</taxon>
        <taxon>Basidiomycota</taxon>
        <taxon>Agaricomycotina</taxon>
        <taxon>Tremellomycetes</taxon>
        <taxon>Cystofilobasidiales</taxon>
        <taxon>Mrakiaceae</taxon>
        <taxon>Phaffia</taxon>
    </lineage>
</organism>
<dbReference type="GO" id="GO:0005739">
    <property type="term" value="C:mitochondrion"/>
    <property type="evidence" value="ECO:0007669"/>
    <property type="project" value="TreeGrafter"/>
</dbReference>
<dbReference type="GO" id="GO:0032934">
    <property type="term" value="F:sterol binding"/>
    <property type="evidence" value="ECO:0007669"/>
    <property type="project" value="TreeGrafter"/>
</dbReference>
<comment type="subcellular location">
    <subcellularLocation>
        <location evidence="1">Membrane</location>
        <topology evidence="1">Single-pass membrane protein</topology>
    </subcellularLocation>
</comment>
<sequence>MTKSKTRRGFGGIPKKAKPSQGVSGALVSMSKDLINPTNGLAPIPAFRSRSGSFVSEGEEPVASVAATTATAFMPTESPVRKKGRKRGLTATSKTSEKSENTTYPVYPPVASPSLKPSVSNRLSFTSTENGVNRTRASSIYATSDQDMYVHSSSAPESERTDGEDGEGWSEGDHNLDGYPAGDDYHSVGPTDRTRSGSMGSGNFSNNYTHNNDPNGNHDEDDDEDHHEMSGSESGGSGQAEYDLDDLPVVGFAVASVKRNSDFHALFGKVIPEDDYLIEDYGCALQRDILLQGRLYVSENHICFHANIFGWVTNLVVPFSETNRIDKKMTAFVIPNAIMITTSDAKHTFASFLSRDTAFDVIHSIWRLSTPINPMAANRSSSSIPDDSPLQSLTSNSLATDSKPAHQHSPSSPLTMGKKKIPSRKQPTTCQCQLNGGHYSETALDSVFPSTPEKLYNLMFTSGFSKDFMSNNQKLIDIQISDWAPQSSGSHLLTRSMSYIKPLPGGFGPKQTKCELVDQTAHVDFQDFVSMITTTRTPDVPSGGSFAVKTRTCLMWAGANSTRVVVTTQVDWTGRSFIKGIIESSALAGQKSTHGDLEIAMRTYIADHRTEFHTEGVDDGDDLQESTLLTIDPGSNSGPADSSSAVHSNNLSSSGNDSSIQNHKDQERALLQYSFDLSVQSVFAALRAVSGIVQSILTALTDISVRSGVMGAIVGILVISNIWTLVSLRGARDGIPNELASKSGYEGTNGADATGRIRPRSVLRHTGFRCRQSGKLSVERPAQNVEQTQVGMESPDSVAEAVRLFLEDYLPSAHPQSRPPTYPHLRSLPRHEQFSALSPQEEIEELRNSLDDIERWLERLRKSVDHVVVTEGAEEGVGSAVGHDPIGQAV</sequence>
<evidence type="ECO:0000256" key="5">
    <source>
        <dbReference type="ARBA" id="ARBA00023136"/>
    </source>
</evidence>
<dbReference type="InterPro" id="IPR051482">
    <property type="entry name" value="Cholesterol_transport"/>
</dbReference>
<keyword evidence="5" id="KW-0472">Membrane</keyword>
<dbReference type="PANTHER" id="PTHR23319">
    <property type="entry name" value="GRAM DOMAIN CONTAINING 1B, ISOFORM E"/>
    <property type="match status" value="1"/>
</dbReference>
<feature type="domain" description="VASt" evidence="7">
    <location>
        <begin position="438"/>
        <end position="609"/>
    </location>
</feature>
<dbReference type="GO" id="GO:0032541">
    <property type="term" value="C:cortical endoplasmic reticulum"/>
    <property type="evidence" value="ECO:0007669"/>
    <property type="project" value="TreeGrafter"/>
</dbReference>
<dbReference type="AlphaFoldDB" id="A0A0F7SRT4"/>
<dbReference type="GO" id="GO:0005886">
    <property type="term" value="C:plasma membrane"/>
    <property type="evidence" value="ECO:0007669"/>
    <property type="project" value="TreeGrafter"/>
</dbReference>
<feature type="compositionally biased region" description="Low complexity" evidence="6">
    <location>
        <begin position="196"/>
        <end position="215"/>
    </location>
</feature>
<accession>A0A0F7SRT4</accession>
<feature type="compositionally biased region" description="Polar residues" evidence="6">
    <location>
        <begin position="115"/>
        <end position="156"/>
    </location>
</feature>
<dbReference type="InterPro" id="IPR004182">
    <property type="entry name" value="GRAM"/>
</dbReference>
<feature type="region of interest" description="Disordered" evidence="6">
    <location>
        <begin position="615"/>
        <end position="663"/>
    </location>
</feature>
<name>A0A0F7SRT4_PHARH</name>
<dbReference type="InterPro" id="IPR031968">
    <property type="entry name" value="VASt"/>
</dbReference>
<protein>
    <submittedName>
        <fullName evidence="8">Uncharacterized conserved protein, contains GRAM domain</fullName>
    </submittedName>
</protein>
<dbReference type="InterPro" id="IPR011993">
    <property type="entry name" value="PH-like_dom_sf"/>
</dbReference>
<evidence type="ECO:0000259" key="7">
    <source>
        <dbReference type="PROSITE" id="PS51778"/>
    </source>
</evidence>
<dbReference type="GO" id="GO:0140268">
    <property type="term" value="C:endoplasmic reticulum-plasma membrane contact site"/>
    <property type="evidence" value="ECO:0007669"/>
    <property type="project" value="TreeGrafter"/>
</dbReference>
<feature type="region of interest" description="Disordered" evidence="6">
    <location>
        <begin position="377"/>
        <end position="429"/>
    </location>
</feature>